<accession>A0A9P5WY88</accession>
<dbReference type="Proteomes" id="UP000807342">
    <property type="component" value="Unassembled WGS sequence"/>
</dbReference>
<dbReference type="Gene3D" id="1.20.1250.20">
    <property type="entry name" value="MFS general substrate transporter like domains"/>
    <property type="match status" value="1"/>
</dbReference>
<dbReference type="OrthoDB" id="4139357at2759"/>
<keyword evidence="9" id="KW-1185">Reference proteome</keyword>
<dbReference type="EMBL" id="MU153144">
    <property type="protein sequence ID" value="KAF9439932.1"/>
    <property type="molecule type" value="Genomic_DNA"/>
</dbReference>
<dbReference type="GO" id="GO:0016020">
    <property type="term" value="C:membrane"/>
    <property type="evidence" value="ECO:0007669"/>
    <property type="project" value="UniProtKB-SubCell"/>
</dbReference>
<comment type="caution">
    <text evidence="8">The sequence shown here is derived from an EMBL/GenBank/DDBJ whole genome shotgun (WGS) entry which is preliminary data.</text>
</comment>
<dbReference type="SUPFAM" id="SSF103473">
    <property type="entry name" value="MFS general substrate transporter"/>
    <property type="match status" value="1"/>
</dbReference>
<evidence type="ECO:0000313" key="9">
    <source>
        <dbReference type="Proteomes" id="UP000807342"/>
    </source>
</evidence>
<keyword evidence="5 6" id="KW-0472">Membrane</keyword>
<dbReference type="InterPro" id="IPR005828">
    <property type="entry name" value="MFS_sugar_transport-like"/>
</dbReference>
<evidence type="ECO:0000313" key="8">
    <source>
        <dbReference type="EMBL" id="KAF9439932.1"/>
    </source>
</evidence>
<feature type="transmembrane region" description="Helical" evidence="6">
    <location>
        <begin position="171"/>
        <end position="190"/>
    </location>
</feature>
<feature type="transmembrane region" description="Helical" evidence="6">
    <location>
        <begin position="135"/>
        <end position="159"/>
    </location>
</feature>
<dbReference type="InterPro" id="IPR020846">
    <property type="entry name" value="MFS_dom"/>
</dbReference>
<evidence type="ECO:0000256" key="1">
    <source>
        <dbReference type="ARBA" id="ARBA00004141"/>
    </source>
</evidence>
<evidence type="ECO:0000256" key="3">
    <source>
        <dbReference type="ARBA" id="ARBA00022692"/>
    </source>
</evidence>
<organism evidence="8 9">
    <name type="scientific">Macrolepiota fuliginosa MF-IS2</name>
    <dbReference type="NCBI Taxonomy" id="1400762"/>
    <lineage>
        <taxon>Eukaryota</taxon>
        <taxon>Fungi</taxon>
        <taxon>Dikarya</taxon>
        <taxon>Basidiomycota</taxon>
        <taxon>Agaricomycotina</taxon>
        <taxon>Agaricomycetes</taxon>
        <taxon>Agaricomycetidae</taxon>
        <taxon>Agaricales</taxon>
        <taxon>Agaricineae</taxon>
        <taxon>Agaricaceae</taxon>
        <taxon>Macrolepiota</taxon>
    </lineage>
</organism>
<dbReference type="AlphaFoldDB" id="A0A9P5WY88"/>
<feature type="transmembrane region" description="Helical" evidence="6">
    <location>
        <begin position="86"/>
        <end position="115"/>
    </location>
</feature>
<proteinExistence type="predicted"/>
<protein>
    <submittedName>
        <fullName evidence="8">MFS general substrate transporter</fullName>
    </submittedName>
</protein>
<sequence>MGSYQRALLRYVVLVRRISGFPWTLSRTDTQAMAIILPRVQQHYSVPDSYIGRLPSAMFAGTMFEAVGWGTCSDILGRSAAFDATLFTVVCGFFASFANGFGMLCFALFLLGSAVGGPMPTDGTLLEHMLKEKRYLVTALSVFFSSSSILSAFVALLVLPGNSCSNSRWKYLLVTLATITLSMFLARIVFFRLPESPRYLVYAGRPHEAVKSLQMISKFNGSDLKIELDDVADHRPP</sequence>
<dbReference type="GO" id="GO:0022857">
    <property type="term" value="F:transmembrane transporter activity"/>
    <property type="evidence" value="ECO:0007669"/>
    <property type="project" value="InterPro"/>
</dbReference>
<dbReference type="PANTHER" id="PTHR23511">
    <property type="entry name" value="SYNAPTIC VESICLE GLYCOPROTEIN 2"/>
    <property type="match status" value="1"/>
</dbReference>
<keyword evidence="2" id="KW-0813">Transport</keyword>
<dbReference type="PROSITE" id="PS50850">
    <property type="entry name" value="MFS"/>
    <property type="match status" value="1"/>
</dbReference>
<evidence type="ECO:0000256" key="4">
    <source>
        <dbReference type="ARBA" id="ARBA00022989"/>
    </source>
</evidence>
<keyword evidence="4 6" id="KW-1133">Transmembrane helix</keyword>
<dbReference type="InterPro" id="IPR036259">
    <property type="entry name" value="MFS_trans_sf"/>
</dbReference>
<name>A0A9P5WY88_9AGAR</name>
<comment type="subcellular location">
    <subcellularLocation>
        <location evidence="1">Membrane</location>
        <topology evidence="1">Multi-pass membrane protein</topology>
    </subcellularLocation>
</comment>
<keyword evidence="3 6" id="KW-0812">Transmembrane</keyword>
<dbReference type="PANTHER" id="PTHR23511:SF5">
    <property type="entry name" value="MAJOR FACILITATOR-TYPE TRANSPORTER HXNZ-RELATED"/>
    <property type="match status" value="1"/>
</dbReference>
<evidence type="ECO:0000256" key="6">
    <source>
        <dbReference type="SAM" id="Phobius"/>
    </source>
</evidence>
<evidence type="ECO:0000259" key="7">
    <source>
        <dbReference type="PROSITE" id="PS50850"/>
    </source>
</evidence>
<feature type="domain" description="Major facilitator superfamily (MFS) profile" evidence="7">
    <location>
        <begin position="1"/>
        <end position="237"/>
    </location>
</feature>
<dbReference type="Pfam" id="PF00083">
    <property type="entry name" value="Sugar_tr"/>
    <property type="match status" value="1"/>
</dbReference>
<evidence type="ECO:0000256" key="2">
    <source>
        <dbReference type="ARBA" id="ARBA00022448"/>
    </source>
</evidence>
<gene>
    <name evidence="8" type="ORF">P691DRAFT_828279</name>
</gene>
<evidence type="ECO:0000256" key="5">
    <source>
        <dbReference type="ARBA" id="ARBA00023136"/>
    </source>
</evidence>
<reference evidence="8" key="1">
    <citation type="submission" date="2020-11" db="EMBL/GenBank/DDBJ databases">
        <authorList>
            <consortium name="DOE Joint Genome Institute"/>
            <person name="Ahrendt S."/>
            <person name="Riley R."/>
            <person name="Andreopoulos W."/>
            <person name="Labutti K."/>
            <person name="Pangilinan J."/>
            <person name="Ruiz-Duenas F.J."/>
            <person name="Barrasa J.M."/>
            <person name="Sanchez-Garcia M."/>
            <person name="Camarero S."/>
            <person name="Miyauchi S."/>
            <person name="Serrano A."/>
            <person name="Linde D."/>
            <person name="Babiker R."/>
            <person name="Drula E."/>
            <person name="Ayuso-Fernandez I."/>
            <person name="Pacheco R."/>
            <person name="Padilla G."/>
            <person name="Ferreira P."/>
            <person name="Barriuso J."/>
            <person name="Kellner H."/>
            <person name="Castanera R."/>
            <person name="Alfaro M."/>
            <person name="Ramirez L."/>
            <person name="Pisabarro A.G."/>
            <person name="Kuo A."/>
            <person name="Tritt A."/>
            <person name="Lipzen A."/>
            <person name="He G."/>
            <person name="Yan M."/>
            <person name="Ng V."/>
            <person name="Cullen D."/>
            <person name="Martin F."/>
            <person name="Rosso M.-N."/>
            <person name="Henrissat B."/>
            <person name="Hibbett D."/>
            <person name="Martinez A.T."/>
            <person name="Grigoriev I.V."/>
        </authorList>
    </citation>
    <scope>NUCLEOTIDE SEQUENCE</scope>
    <source>
        <strain evidence="8">MF-IS2</strain>
    </source>
</reference>